<reference evidence="1 2" key="1">
    <citation type="submission" date="2018-12" db="EMBL/GenBank/DDBJ databases">
        <authorList>
            <consortium name="Pathogen Informatics"/>
        </authorList>
    </citation>
    <scope>NUCLEOTIDE SEQUENCE [LARGE SCALE GENOMIC DNA]</scope>
    <source>
        <strain evidence="1 2">NCTC12227</strain>
    </source>
</reference>
<organism evidence="1 2">
    <name type="scientific">Neisseria animaloris</name>
    <dbReference type="NCBI Taxonomy" id="326522"/>
    <lineage>
        <taxon>Bacteria</taxon>
        <taxon>Pseudomonadati</taxon>
        <taxon>Pseudomonadota</taxon>
        <taxon>Betaproteobacteria</taxon>
        <taxon>Neisseriales</taxon>
        <taxon>Neisseriaceae</taxon>
        <taxon>Neisseria</taxon>
    </lineage>
</organism>
<name>A0A1X3CKY4_9NEIS</name>
<evidence type="ECO:0000313" key="1">
    <source>
        <dbReference type="EMBL" id="VEJ21133.1"/>
    </source>
</evidence>
<dbReference type="STRING" id="326522.BWD08_03770"/>
<proteinExistence type="predicted"/>
<dbReference type="EMBL" id="LR134516">
    <property type="protein sequence ID" value="VEJ21133.1"/>
    <property type="molecule type" value="Genomic_DNA"/>
</dbReference>
<protein>
    <submittedName>
        <fullName evidence="1">Uncharacterized protein</fullName>
    </submittedName>
</protein>
<dbReference type="AlphaFoldDB" id="A0A1X3CKY4"/>
<dbReference type="OrthoDB" id="1016222at2"/>
<accession>A0A1X3CKY4</accession>
<dbReference type="RefSeq" id="WP_085389818.1">
    <property type="nucleotide sequence ID" value="NZ_LR134440.1"/>
</dbReference>
<sequence length="89" mass="10015">MSICKQNHRYADYFKQLPDSQSPEQGRHLCAGCAYDAGHSDGLNNIKKRSLSELNLPFSQAGTVRHKSAQDAYNLGYRDGHQKFKDGNE</sequence>
<dbReference type="Proteomes" id="UP000268229">
    <property type="component" value="Chromosome"/>
</dbReference>
<keyword evidence="2" id="KW-1185">Reference proteome</keyword>
<evidence type="ECO:0000313" key="2">
    <source>
        <dbReference type="Proteomes" id="UP000268229"/>
    </source>
</evidence>
<dbReference type="KEGG" id="nani:NCTC12227_00859"/>
<gene>
    <name evidence="1" type="ORF">NCTC12227_00859</name>
</gene>